<feature type="domain" description="UvrD-like helicase ATP-binding" evidence="6">
    <location>
        <begin position="522"/>
        <end position="871"/>
    </location>
</feature>
<dbReference type="PANTHER" id="PTHR21529:SF4">
    <property type="entry name" value="TPR AND ANKYRIN REPEAT-CONTAINING PROTEIN 1"/>
    <property type="match status" value="1"/>
</dbReference>
<dbReference type="EMBL" id="JBEFKJ010000012">
    <property type="protein sequence ID" value="KAL2043254.1"/>
    <property type="molecule type" value="Genomic_DNA"/>
</dbReference>
<keyword evidence="8" id="KW-1185">Reference proteome</keyword>
<dbReference type="InterPro" id="IPR011990">
    <property type="entry name" value="TPR-like_helical_dom_sf"/>
</dbReference>
<evidence type="ECO:0000313" key="7">
    <source>
        <dbReference type="EMBL" id="KAL2043254.1"/>
    </source>
</evidence>
<comment type="caution">
    <text evidence="7">The sequence shown here is derived from an EMBL/GenBank/DDBJ whole genome shotgun (WGS) entry which is preliminary data.</text>
</comment>
<accession>A0ABR4ACN9</accession>
<dbReference type="Proteomes" id="UP001590950">
    <property type="component" value="Unassembled WGS sequence"/>
</dbReference>
<protein>
    <recommendedName>
        <fullName evidence="6">UvrD-like helicase ATP-binding domain-containing protein</fullName>
    </recommendedName>
</protein>
<dbReference type="InterPro" id="IPR027417">
    <property type="entry name" value="P-loop_NTPase"/>
</dbReference>
<keyword evidence="4 5" id="KW-0067">ATP-binding</keyword>
<dbReference type="InterPro" id="IPR039904">
    <property type="entry name" value="TRANK1"/>
</dbReference>
<feature type="binding site" evidence="5">
    <location>
        <begin position="543"/>
        <end position="550"/>
    </location>
    <ligand>
        <name>ATP</name>
        <dbReference type="ChEBI" id="CHEBI:30616"/>
    </ligand>
</feature>
<dbReference type="InterPro" id="IPR014016">
    <property type="entry name" value="UvrD-like_ATP-bd"/>
</dbReference>
<keyword evidence="1 5" id="KW-0547">Nucleotide-binding</keyword>
<dbReference type="Gene3D" id="3.40.50.300">
    <property type="entry name" value="P-loop containing nucleotide triphosphate hydrolases"/>
    <property type="match status" value="2"/>
</dbReference>
<evidence type="ECO:0000256" key="1">
    <source>
        <dbReference type="ARBA" id="ARBA00022741"/>
    </source>
</evidence>
<reference evidence="7 8" key="1">
    <citation type="submission" date="2024-09" db="EMBL/GenBank/DDBJ databases">
        <title>Rethinking Asexuality: The Enigmatic Case of Functional Sexual Genes in Lepraria (Stereocaulaceae).</title>
        <authorList>
            <person name="Doellman M."/>
            <person name="Sun Y."/>
            <person name="Barcenas-Pena A."/>
            <person name="Lumbsch H.T."/>
            <person name="Grewe F."/>
        </authorList>
    </citation>
    <scope>NUCLEOTIDE SEQUENCE [LARGE SCALE GENOMIC DNA]</scope>
    <source>
        <strain evidence="7 8">Mercado 3170</strain>
    </source>
</reference>
<keyword evidence="3 5" id="KW-0347">Helicase</keyword>
<dbReference type="Gene3D" id="1.25.40.10">
    <property type="entry name" value="Tetratricopeptide repeat domain"/>
    <property type="match status" value="1"/>
</dbReference>
<evidence type="ECO:0000256" key="2">
    <source>
        <dbReference type="ARBA" id="ARBA00022801"/>
    </source>
</evidence>
<evidence type="ECO:0000256" key="5">
    <source>
        <dbReference type="PROSITE-ProRule" id="PRU00560"/>
    </source>
</evidence>
<dbReference type="Pfam" id="PF00580">
    <property type="entry name" value="UvrD-helicase"/>
    <property type="match status" value="1"/>
</dbReference>
<evidence type="ECO:0000256" key="3">
    <source>
        <dbReference type="ARBA" id="ARBA00022806"/>
    </source>
</evidence>
<dbReference type="SUPFAM" id="SSF48452">
    <property type="entry name" value="TPR-like"/>
    <property type="match status" value="1"/>
</dbReference>
<proteinExistence type="predicted"/>
<dbReference type="SUPFAM" id="SSF52540">
    <property type="entry name" value="P-loop containing nucleoside triphosphate hydrolases"/>
    <property type="match status" value="1"/>
</dbReference>
<gene>
    <name evidence="7" type="ORF">N7G274_004314</name>
</gene>
<keyword evidence="2 5" id="KW-0378">Hydrolase</keyword>
<evidence type="ECO:0000256" key="4">
    <source>
        <dbReference type="ARBA" id="ARBA00022840"/>
    </source>
</evidence>
<organism evidence="7 8">
    <name type="scientific">Stereocaulon virgatum</name>
    <dbReference type="NCBI Taxonomy" id="373712"/>
    <lineage>
        <taxon>Eukaryota</taxon>
        <taxon>Fungi</taxon>
        <taxon>Dikarya</taxon>
        <taxon>Ascomycota</taxon>
        <taxon>Pezizomycotina</taxon>
        <taxon>Lecanoromycetes</taxon>
        <taxon>OSLEUM clade</taxon>
        <taxon>Lecanoromycetidae</taxon>
        <taxon>Lecanorales</taxon>
        <taxon>Lecanorineae</taxon>
        <taxon>Stereocaulaceae</taxon>
        <taxon>Stereocaulon</taxon>
    </lineage>
</organism>
<dbReference type="PROSITE" id="PS51198">
    <property type="entry name" value="UVRD_HELICASE_ATP_BIND"/>
    <property type="match status" value="1"/>
</dbReference>
<dbReference type="PANTHER" id="PTHR21529">
    <property type="entry name" value="MAMMARY TURMOR VIRUS RECEPTOR HOMOLOG 1, 2 MTVR1, 2"/>
    <property type="match status" value="1"/>
</dbReference>
<name>A0ABR4ACN9_9LECA</name>
<sequence>MTKLTTLKELLGSSVEPRCSEYDEAAKKCTGGTKSNALPEWNEDRDIILLDLTSHSNRLACYMRRVHLFQCHADDETTKEQAAATITQLLLDVVPPCLDLLEVSDVVDFLVPGLTACLFPRSPPPRLQQVAEILAGSSKLVQLLISDPAGCQVFGKWVSNSNITKHQPMTLRRWTTSLIHIVAACNNNHGVSAEIRQWTGLRSLIDKLQDLHRVNDNQTSTLVKDARMVGSSGDFEPRAAFTRLDDLLVNLLQEFHLPIPKSERLLVNVIEQLEGAKTLHILRRIAKTFPCKLCHGNVQTNRLQHFKNSMDAGDSAPAQIEPRNCLALLGKAIGIWKIRLSGTALMSLQLLISSGFSDPIQQRLIEIADGIWDTSLAGDHRQRSRLKVPLANTKCGRNTFILWQVDVAMSDGVAQQVITVWEVGDSAQITKAIDKVCTLQRSYTPEVIRRCRHKPNFLKKIPAPVQFEDVGLGASMRANKAKGLDIRVLDHDTIEMANKFYAFSEPLIRSVFSDNMTAELPLDLSKDEECVIAHFHSSTLILGRSGTGKTTCLIYKLVAQYLAGKLLKAERLRRQVLITRSTFLADKIRVHVQRLIETLTKKSFILEPLHEREDLFSEDPTRDAINTPVYLLQDASFPLICTFDEFMRLLENSMRLMEREGFFDISRPVVDYQSFELDYWPRFPQNLTKGLPVALVFAEIMGVIKGSAKSLESLVALHQEEYVARSRRLAPTFVLDDERNRIYSVFESYEALKTSRGEVDDVDRVVNVLKIMRRDANVKALLGSAFDEIYIDEVQDQRTLDIGLFLNFVADCRGFHFAGDTAQAISQESTFRFADIKALFYDHFIGLSNATNQAQLAQPTMFALSKNYRSHQGILALASQIMDWLWKGFPDTIDKLGPEIGQYAGPRPVMFLRCEPSILVSNNVGQGNASEQTAEFGAEQVILVHDDAAKARLQAEVGDIALVLTILQSKGMEFDDVILWNFFTDCPYPAGLRSLSALGGKDATTAFDARKHLRMCSILKSLYVAVTRSRIQLFLMESGDREIASVKSVLYEDTPVPFVDITRPHEADFNAKLQALRPGRVVDRRRWALRGEQLMHSKNYRDALLCFEKANDEKNATIAKGNLAEDEGRRSEARGNQEESRWYFEAAIEHFLRVDFLREAVNIYARLGRYHEAAELLYEHGVLGPAAEYYEKAKFYTEAAECYHANGKHEKAAATLRQGGHFDELVTYVRVNREHMSAHTYQSYGRLGKLLLKQGKISIGHRKDAIHNLGSLQAQESCFLEYRMLEDLAELYLAQERHSELLKLHLQQGDMEKALSVPFNNETAANIPEHRILEIVDYVAAKQLLGQSNPPSAGSGFDLPEVFKTNTVRGRLNQWNMGLRKRWMPLAGGKLHDQLLVQLEHADIKQFISLQIIFDDNALRSISDFDAIPFGAFRVASEVILDIASREEARAKTTTLLLAGIWQNDDVPRKYITLPWSPLSEGGIGSCQGDPVLEARRWILEQTVTAFLTLDIIARDLWRLKWPVRCLQHLNRGKCSNENCGRQHEHVSKSDCYHMIEGLLKMSSILCYFTQLYYARVMPAGFQEQFLRTRRHWLERLLRTLTYVSSLEQDAEAILKAQSRLFFDKETNVGSALEDLLYHRLANDWTQRAGFSWVLEQLQFASQIGSKCKDRFSRALHNKLRFSGLNAHPTIQHLCLLRLLETDAKTKNPRVFRTNLKGFLDNMETIKIHELSNMHAVTATLEAIATYLIFTTRSAAFAIPQSWAYFYLPIFIESAPANDSLGWTDRHVYQECLVYVVNCFYHLLSHLDDTLQDNQGGFNFSFGGHVYDRVMLQQRNLELIAIILINLSGNERGFGQAWGKFRTLLKCRSIGSNQFDHKNIEELAWKLARSFEKYGDKNKILVVSKQATQDHLLRKLRHQPSVEEIRIDSITAILPERISANATTEEALSIPGGNQPIEYTAEELKAVVKINEFWRQHLPGLLQRRKYLSTPEGQVFKRYSDLCAKCRSSPKIYIVLLSSAVEVRLKVDAVQISLQHQHEKIMRHIEGADPSDNIYEALDCCLQRVLNLEFELKRQANRISASSLSKVLESGRLRELRQALNVVKVSTVAAESGLARIMTEMHDM</sequence>
<evidence type="ECO:0000259" key="6">
    <source>
        <dbReference type="PROSITE" id="PS51198"/>
    </source>
</evidence>
<evidence type="ECO:0000313" key="8">
    <source>
        <dbReference type="Proteomes" id="UP001590950"/>
    </source>
</evidence>